<evidence type="ECO:0000313" key="2">
    <source>
        <dbReference type="WBParaSite" id="nRc.2.0.1.t15782-RA"/>
    </source>
</evidence>
<dbReference type="WBParaSite" id="nRc.2.0.1.t15782-RA">
    <property type="protein sequence ID" value="nRc.2.0.1.t15782-RA"/>
    <property type="gene ID" value="nRc.2.0.1.g15782"/>
</dbReference>
<organism evidence="1 2">
    <name type="scientific">Romanomermis culicivorax</name>
    <name type="common">Nematode worm</name>
    <dbReference type="NCBI Taxonomy" id="13658"/>
    <lineage>
        <taxon>Eukaryota</taxon>
        <taxon>Metazoa</taxon>
        <taxon>Ecdysozoa</taxon>
        <taxon>Nematoda</taxon>
        <taxon>Enoplea</taxon>
        <taxon>Dorylaimia</taxon>
        <taxon>Mermithida</taxon>
        <taxon>Mermithoidea</taxon>
        <taxon>Mermithidae</taxon>
        <taxon>Romanomermis</taxon>
    </lineage>
</organism>
<dbReference type="Proteomes" id="UP000887565">
    <property type="component" value="Unplaced"/>
</dbReference>
<name>A0A915IP71_ROMCU</name>
<protein>
    <submittedName>
        <fullName evidence="2">Uncharacterized protein</fullName>
    </submittedName>
</protein>
<proteinExistence type="predicted"/>
<accession>A0A915IP71</accession>
<keyword evidence="1" id="KW-1185">Reference proteome</keyword>
<reference evidence="2" key="1">
    <citation type="submission" date="2022-11" db="UniProtKB">
        <authorList>
            <consortium name="WormBaseParasite"/>
        </authorList>
    </citation>
    <scope>IDENTIFICATION</scope>
</reference>
<sequence length="141" mass="16053">MDRKSTSTYVGIRHTMVWGNMIAFVQMFDNQAGTTKIYGMQESGAQTWEKHALVETGDRFFAINGQLTLSTSKSKLTMSQPSTNCDLGKHWPGALLFDGNTDRVCRIIQSGVPAFDKNSNNWCWLPRCCWGRHCWDIWPDN</sequence>
<evidence type="ECO:0000313" key="1">
    <source>
        <dbReference type="Proteomes" id="UP000887565"/>
    </source>
</evidence>
<dbReference type="AlphaFoldDB" id="A0A915IP71"/>